<evidence type="ECO:0000256" key="3">
    <source>
        <dbReference type="ARBA" id="ARBA00015303"/>
    </source>
</evidence>
<evidence type="ECO:0000256" key="4">
    <source>
        <dbReference type="ARBA" id="ARBA00022692"/>
    </source>
</evidence>
<dbReference type="GO" id="GO:0005886">
    <property type="term" value="C:plasma membrane"/>
    <property type="evidence" value="ECO:0007669"/>
    <property type="project" value="UniProtKB-ARBA"/>
</dbReference>
<keyword evidence="8 11" id="KW-0472">Membrane</keyword>
<keyword evidence="7 11" id="KW-1133">Transmembrane helix</keyword>
<evidence type="ECO:0000256" key="11">
    <source>
        <dbReference type="SAM" id="Phobius"/>
    </source>
</evidence>
<dbReference type="Gene3D" id="3.40.630.10">
    <property type="entry name" value="Zn peptidases"/>
    <property type="match status" value="1"/>
</dbReference>
<evidence type="ECO:0000256" key="12">
    <source>
        <dbReference type="SAM" id="SignalP"/>
    </source>
</evidence>
<evidence type="ECO:0000256" key="2">
    <source>
        <dbReference type="ARBA" id="ARBA00007717"/>
    </source>
</evidence>
<keyword evidence="5 12" id="KW-0732">Signal</keyword>
<proteinExistence type="inferred from homology"/>
<dbReference type="Proteomes" id="UP000046392">
    <property type="component" value="Unplaced"/>
</dbReference>
<keyword evidence="9" id="KW-0325">Glycoprotein</keyword>
<keyword evidence="14" id="KW-1185">Reference proteome</keyword>
<evidence type="ECO:0000256" key="7">
    <source>
        <dbReference type="ARBA" id="ARBA00022989"/>
    </source>
</evidence>
<evidence type="ECO:0000256" key="9">
    <source>
        <dbReference type="ARBA" id="ARBA00023180"/>
    </source>
</evidence>
<evidence type="ECO:0000256" key="6">
    <source>
        <dbReference type="ARBA" id="ARBA00022976"/>
    </source>
</evidence>
<keyword evidence="6" id="KW-0914">Notch signaling pathway</keyword>
<evidence type="ECO:0000256" key="10">
    <source>
        <dbReference type="SAM" id="MobiDB-lite"/>
    </source>
</evidence>
<dbReference type="AlphaFoldDB" id="A0A0N5BHV8"/>
<feature type="chain" id="PRO_5005894534" description="Nicastrin" evidence="12">
    <location>
        <begin position="22"/>
        <end position="709"/>
    </location>
</feature>
<dbReference type="GO" id="GO:0007219">
    <property type="term" value="P:Notch signaling pathway"/>
    <property type="evidence" value="ECO:0007669"/>
    <property type="project" value="UniProtKB-KW"/>
</dbReference>
<organism evidence="14 15">
    <name type="scientific">Strongyloides papillosus</name>
    <name type="common">Intestinal threadworm</name>
    <dbReference type="NCBI Taxonomy" id="174720"/>
    <lineage>
        <taxon>Eukaryota</taxon>
        <taxon>Metazoa</taxon>
        <taxon>Ecdysozoa</taxon>
        <taxon>Nematoda</taxon>
        <taxon>Chromadorea</taxon>
        <taxon>Rhabditida</taxon>
        <taxon>Tylenchina</taxon>
        <taxon>Panagrolaimomorpha</taxon>
        <taxon>Strongyloidoidea</taxon>
        <taxon>Strongyloididae</taxon>
        <taxon>Strongyloides</taxon>
    </lineage>
</organism>
<evidence type="ECO:0000256" key="8">
    <source>
        <dbReference type="ARBA" id="ARBA00023136"/>
    </source>
</evidence>
<dbReference type="PANTHER" id="PTHR21092">
    <property type="entry name" value="NICASTRIN"/>
    <property type="match status" value="1"/>
</dbReference>
<evidence type="ECO:0000313" key="14">
    <source>
        <dbReference type="Proteomes" id="UP000046392"/>
    </source>
</evidence>
<protein>
    <recommendedName>
        <fullName evidence="3">Nicastrin</fullName>
    </recommendedName>
</protein>
<accession>A0A0N5BHV8</accession>
<keyword evidence="4 11" id="KW-0812">Transmembrane</keyword>
<comment type="subcellular location">
    <subcellularLocation>
        <location evidence="1">Membrane</location>
        <topology evidence="1">Single-pass type I membrane protein</topology>
    </subcellularLocation>
</comment>
<feature type="domain" description="Nicastrin small lobe" evidence="13">
    <location>
        <begin position="33"/>
        <end position="202"/>
    </location>
</feature>
<dbReference type="Pfam" id="PF18266">
    <property type="entry name" value="Ncstrn_small"/>
    <property type="match status" value="1"/>
</dbReference>
<dbReference type="GO" id="GO:0007220">
    <property type="term" value="P:Notch receptor processing"/>
    <property type="evidence" value="ECO:0007669"/>
    <property type="project" value="TreeGrafter"/>
</dbReference>
<dbReference type="STRING" id="174720.A0A0N5BHV8"/>
<feature type="compositionally biased region" description="Polar residues" evidence="10">
    <location>
        <begin position="696"/>
        <end position="709"/>
    </location>
</feature>
<feature type="region of interest" description="Disordered" evidence="10">
    <location>
        <begin position="688"/>
        <end position="709"/>
    </location>
</feature>
<dbReference type="PANTHER" id="PTHR21092:SF0">
    <property type="entry name" value="NICASTRIN"/>
    <property type="match status" value="1"/>
</dbReference>
<evidence type="ECO:0000256" key="1">
    <source>
        <dbReference type="ARBA" id="ARBA00004479"/>
    </source>
</evidence>
<dbReference type="Pfam" id="PF05450">
    <property type="entry name" value="Nicastrin"/>
    <property type="match status" value="1"/>
</dbReference>
<dbReference type="InterPro" id="IPR041084">
    <property type="entry name" value="Ncstrn_small"/>
</dbReference>
<evidence type="ECO:0000256" key="5">
    <source>
        <dbReference type="ARBA" id="ARBA00022729"/>
    </source>
</evidence>
<evidence type="ECO:0000313" key="15">
    <source>
        <dbReference type="WBParaSite" id="SPAL_0000554300.1"/>
    </source>
</evidence>
<reference evidence="15" key="1">
    <citation type="submission" date="2017-02" db="UniProtKB">
        <authorList>
            <consortium name="WormBaseParasite"/>
        </authorList>
    </citation>
    <scope>IDENTIFICATION</scope>
</reference>
<feature type="signal peptide" evidence="12">
    <location>
        <begin position="1"/>
        <end position="21"/>
    </location>
</feature>
<sequence length="709" mass="81830">MVIKSTLSFYFFFWILTTLQARSEVRLTDISSPCYSLMNGTHRVGCRTGEDGNSGIVLFINDEKEIHNFEKLSNEKEIVPDSFIPVIDLKSLTKSFVEKLISSEAVTGVVLYSANIQDFSFSEDAQCPNREYSIYDSDKDNGCHWNSNSALHPDGLRFLDWKKPVFFMTNQSELSILDKMFKTFNSPIEKLKQTSKPLAFINLGLPTENVKNTDQCKRLSDVYFQNFWAYETPGICNTLEDYNLFVSLPFFGEKVKNVEIFILSTRMDSFSTFTNATFGDTSVITSLITNLAVAEALGKRMKYMETILTEKHKQILFTFFHGESLGYIGSSKFVYDLKHNNTIYDKRIRRMSMKDISMYVETNMILPYDENMYINHMQKIYYDKNVLEAHGERINKFANIYKTTMKNEGYEVKNTGYSPKIPPSSYYSFLKENSSVPGFVILPAEVSYYNTKLNTISDINIRTNRTLRNKTIETLRAVSKSLLAMVENFTEITDFSKNVKINDTYVSILVDCFFYSPKDLCPYFDEILRQEGVDYKSTYNIISPFIFPNYNSNLRDIIWSILLREVSVHTQYSVTRSNCSEKNSNPDDPYKYSWQYTHEIGNYHCHMSPVFGSKAKSPAFEINDYDFKSKNYSTWAESIHKDPFIKVYLDYGKTYDLCLIINSIILLVLNSIISYIVSRIIGKKNQQRGASGTIEDPSTNQNTSNRVNL</sequence>
<name>A0A0N5BHV8_STREA</name>
<comment type="similarity">
    <text evidence="2">Belongs to the nicastrin family.</text>
</comment>
<dbReference type="InterPro" id="IPR008710">
    <property type="entry name" value="Nicastrin"/>
</dbReference>
<dbReference type="SUPFAM" id="SSF53187">
    <property type="entry name" value="Zn-dependent exopeptidases"/>
    <property type="match status" value="1"/>
</dbReference>
<feature type="transmembrane region" description="Helical" evidence="11">
    <location>
        <begin position="659"/>
        <end position="678"/>
    </location>
</feature>
<dbReference type="WBParaSite" id="SPAL_0000554300.1">
    <property type="protein sequence ID" value="SPAL_0000554300.1"/>
    <property type="gene ID" value="SPAL_0000554300"/>
</dbReference>
<dbReference type="GO" id="GO:0016485">
    <property type="term" value="P:protein processing"/>
    <property type="evidence" value="ECO:0007669"/>
    <property type="project" value="InterPro"/>
</dbReference>
<evidence type="ECO:0000259" key="13">
    <source>
        <dbReference type="Pfam" id="PF18266"/>
    </source>
</evidence>